<keyword evidence="2" id="KW-1185">Reference proteome</keyword>
<protein>
    <recommendedName>
        <fullName evidence="3">Transcriptional regulator</fullName>
    </recommendedName>
</protein>
<dbReference type="RefSeq" id="WP_420904461.1">
    <property type="nucleotide sequence ID" value="NZ_BAAFGK010000004.1"/>
</dbReference>
<reference evidence="1 2" key="1">
    <citation type="submission" date="2024-05" db="EMBL/GenBank/DDBJ databases">
        <authorList>
            <consortium name="Candidatus Magnetaquicoccaceae bacterium FCR-1 genome sequencing consortium"/>
            <person name="Shimoshige H."/>
            <person name="Shimamura S."/>
            <person name="Taoka A."/>
            <person name="Kobayashi H."/>
            <person name="Maekawa T."/>
        </authorList>
    </citation>
    <scope>NUCLEOTIDE SEQUENCE [LARGE SCALE GENOMIC DNA]</scope>
    <source>
        <strain evidence="1 2">FCR-1</strain>
    </source>
</reference>
<sequence length="84" mass="9855">MIGFEWLANVLDARRVVVVMGRRRSGMTAPEIARTLEWTVPHAERILDRLMQRNQVIGFSRRECSATGYPRTQFWLARLFPHPM</sequence>
<reference evidence="1 2" key="2">
    <citation type="submission" date="2024-09" db="EMBL/GenBank/DDBJ databases">
        <title>Draft genome sequence of Candidatus Magnetaquicoccaceae bacterium FCR-1.</title>
        <authorList>
            <person name="Shimoshige H."/>
            <person name="Shimamura S."/>
            <person name="Taoka A."/>
            <person name="Kobayashi H."/>
            <person name="Maekawa T."/>
        </authorList>
    </citation>
    <scope>NUCLEOTIDE SEQUENCE [LARGE SCALE GENOMIC DNA]</scope>
    <source>
        <strain evidence="1 2">FCR-1</strain>
    </source>
</reference>
<comment type="caution">
    <text evidence="1">The sequence shown here is derived from an EMBL/GenBank/DDBJ whole genome shotgun (WGS) entry which is preliminary data.</text>
</comment>
<evidence type="ECO:0000313" key="2">
    <source>
        <dbReference type="Proteomes" id="UP001628193"/>
    </source>
</evidence>
<gene>
    <name evidence="1" type="ORF">SIID45300_01051</name>
</gene>
<dbReference type="EMBL" id="BAAFGK010000004">
    <property type="protein sequence ID" value="GAB0056740.1"/>
    <property type="molecule type" value="Genomic_DNA"/>
</dbReference>
<evidence type="ECO:0008006" key="3">
    <source>
        <dbReference type="Google" id="ProtNLM"/>
    </source>
</evidence>
<accession>A0ABQ0C774</accession>
<evidence type="ECO:0000313" key="1">
    <source>
        <dbReference type="EMBL" id="GAB0056740.1"/>
    </source>
</evidence>
<name>A0ABQ0C774_9PROT</name>
<proteinExistence type="predicted"/>
<organism evidence="1 2">
    <name type="scientific">Candidatus Magnetaquiglobus chichijimensis</name>
    <dbReference type="NCBI Taxonomy" id="3141448"/>
    <lineage>
        <taxon>Bacteria</taxon>
        <taxon>Pseudomonadati</taxon>
        <taxon>Pseudomonadota</taxon>
        <taxon>Magnetococcia</taxon>
        <taxon>Magnetococcales</taxon>
        <taxon>Candidatus Magnetaquicoccaceae</taxon>
        <taxon>Candidatus Magnetaquiglobus</taxon>
    </lineage>
</organism>
<dbReference type="Proteomes" id="UP001628193">
    <property type="component" value="Unassembled WGS sequence"/>
</dbReference>